<keyword evidence="6 10" id="KW-0378">Hydrolase</keyword>
<dbReference type="STRING" id="151081.TW72_12930"/>
<dbReference type="SMART" id="SM00851">
    <property type="entry name" value="MGS"/>
    <property type="match status" value="1"/>
</dbReference>
<dbReference type="Proteomes" id="UP000305874">
    <property type="component" value="Unassembled WGS sequence"/>
</dbReference>
<dbReference type="GO" id="GO:0005829">
    <property type="term" value="C:cytosol"/>
    <property type="evidence" value="ECO:0007669"/>
    <property type="project" value="TreeGrafter"/>
</dbReference>
<dbReference type="GO" id="GO:0003937">
    <property type="term" value="F:IMP cyclohydrolase activity"/>
    <property type="evidence" value="ECO:0007669"/>
    <property type="project" value="UniProtKB-UniRule"/>
</dbReference>
<dbReference type="InterPro" id="IPR011607">
    <property type="entry name" value="MGS-like_dom"/>
</dbReference>
<dbReference type="EC" id="3.5.4.10" evidence="10"/>
<comment type="catalytic activity">
    <reaction evidence="9 10">
        <text>IMP + H2O = 5-formamido-1-(5-phospho-D-ribosyl)imidazole-4-carboxamide</text>
        <dbReference type="Rhea" id="RHEA:18445"/>
        <dbReference type="ChEBI" id="CHEBI:15377"/>
        <dbReference type="ChEBI" id="CHEBI:58053"/>
        <dbReference type="ChEBI" id="CHEBI:58467"/>
        <dbReference type="EC" id="3.5.4.10"/>
    </reaction>
</comment>
<comment type="similarity">
    <text evidence="3 10">Belongs to the PurH family.</text>
</comment>
<dbReference type="SUPFAM" id="SSF52335">
    <property type="entry name" value="Methylglyoxal synthase-like"/>
    <property type="match status" value="1"/>
</dbReference>
<dbReference type="UniPathway" id="UPA00074">
    <property type="reaction ID" value="UER00133"/>
</dbReference>
<dbReference type="PROSITE" id="PS51855">
    <property type="entry name" value="MGS"/>
    <property type="match status" value="1"/>
</dbReference>
<keyword evidence="7 10" id="KW-0511">Multifunctional enzyme</keyword>
<comment type="catalytic activity">
    <reaction evidence="8 10">
        <text>(6R)-10-formyltetrahydrofolate + 5-amino-1-(5-phospho-beta-D-ribosyl)imidazole-4-carboxamide = 5-formamido-1-(5-phospho-D-ribosyl)imidazole-4-carboxamide + (6S)-5,6,7,8-tetrahydrofolate</text>
        <dbReference type="Rhea" id="RHEA:22192"/>
        <dbReference type="ChEBI" id="CHEBI:57453"/>
        <dbReference type="ChEBI" id="CHEBI:58467"/>
        <dbReference type="ChEBI" id="CHEBI:58475"/>
        <dbReference type="ChEBI" id="CHEBI:195366"/>
        <dbReference type="EC" id="2.1.2.3"/>
    </reaction>
</comment>
<name>A0A5S3Z2A9_9GAMM</name>
<evidence type="ECO:0000256" key="7">
    <source>
        <dbReference type="ARBA" id="ARBA00023268"/>
    </source>
</evidence>
<dbReference type="HAMAP" id="MF_00139">
    <property type="entry name" value="PurH"/>
    <property type="match status" value="1"/>
</dbReference>
<dbReference type="EMBL" id="PNCG01000014">
    <property type="protein sequence ID" value="TMP86409.1"/>
    <property type="molecule type" value="Genomic_DNA"/>
</dbReference>
<dbReference type="FunFam" id="3.40.50.1380:FF:000001">
    <property type="entry name" value="Bifunctional purine biosynthesis protein PurH"/>
    <property type="match status" value="1"/>
</dbReference>
<evidence type="ECO:0000256" key="6">
    <source>
        <dbReference type="ARBA" id="ARBA00022801"/>
    </source>
</evidence>
<accession>A0A5S3Z2A9</accession>
<evidence type="ECO:0000313" key="13">
    <source>
        <dbReference type="Proteomes" id="UP000305874"/>
    </source>
</evidence>
<dbReference type="Pfam" id="PF01808">
    <property type="entry name" value="AICARFT_IMPCHas"/>
    <property type="match status" value="1"/>
</dbReference>
<evidence type="ECO:0000313" key="12">
    <source>
        <dbReference type="EMBL" id="TMP86409.1"/>
    </source>
</evidence>
<dbReference type="InterPro" id="IPR024051">
    <property type="entry name" value="AICAR_Tfase_dup_dom_sf"/>
</dbReference>
<evidence type="ECO:0000256" key="3">
    <source>
        <dbReference type="ARBA" id="ARBA00007667"/>
    </source>
</evidence>
<evidence type="ECO:0000256" key="10">
    <source>
        <dbReference type="HAMAP-Rule" id="MF_00139"/>
    </source>
</evidence>
<comment type="pathway">
    <text evidence="2 10">Purine metabolism; IMP biosynthesis via de novo pathway; 5-formamido-1-(5-phospho-D-ribosyl)imidazole-4-carboxamide from 5-amino-1-(5-phospho-D-ribosyl)imidazole-4-carboxamide (10-formyl THF route): step 1/1.</text>
</comment>
<dbReference type="Pfam" id="PF02142">
    <property type="entry name" value="MGS"/>
    <property type="match status" value="1"/>
</dbReference>
<dbReference type="FunFam" id="3.40.140.20:FF:000002">
    <property type="entry name" value="Bifunctional purine biosynthesis protein PurH"/>
    <property type="match status" value="1"/>
</dbReference>
<reference evidence="13" key="2">
    <citation type="submission" date="2019-06" db="EMBL/GenBank/DDBJ databases">
        <title>Co-occurence of chitin degradation, pigmentation and bioactivity in marine Pseudoalteromonas.</title>
        <authorList>
            <person name="Sonnenschein E.C."/>
            <person name="Bech P.K."/>
        </authorList>
    </citation>
    <scope>NUCLEOTIDE SEQUENCE [LARGE SCALE GENOMIC DNA]</scope>
    <source>
        <strain evidence="13">S2897</strain>
    </source>
</reference>
<evidence type="ECO:0000256" key="5">
    <source>
        <dbReference type="ARBA" id="ARBA00022755"/>
    </source>
</evidence>
<dbReference type="SUPFAM" id="SSF53927">
    <property type="entry name" value="Cytidine deaminase-like"/>
    <property type="match status" value="1"/>
</dbReference>
<dbReference type="Gene3D" id="3.40.140.20">
    <property type="match status" value="2"/>
</dbReference>
<dbReference type="FunFam" id="3.40.140.20:FF:000001">
    <property type="entry name" value="Bifunctional purine biosynthesis protein PurH"/>
    <property type="match status" value="1"/>
</dbReference>
<keyword evidence="4 10" id="KW-0808">Transferase</keyword>
<evidence type="ECO:0000256" key="9">
    <source>
        <dbReference type="ARBA" id="ARBA00050687"/>
    </source>
</evidence>
<comment type="pathway">
    <text evidence="1 10">Purine metabolism; IMP biosynthesis via de novo pathway; IMP from 5-formamido-1-(5-phospho-D-ribosyl)imidazole-4-carboxamide: step 1/1.</text>
</comment>
<dbReference type="GO" id="GO:0004643">
    <property type="term" value="F:phosphoribosylaminoimidazolecarboxamide formyltransferase activity"/>
    <property type="evidence" value="ECO:0007669"/>
    <property type="project" value="UniProtKB-UniRule"/>
</dbReference>
<sequence>MDTHRPIRRALISVSDKTGIVEFARELAAQGVDILSTGGTCKLLADNGIKVTEVSDHTGHPEIMDGRVKTLHPKIHGGILARRGQDEGVMSDNNIDAIDMVVVNLYPFAQTVAKADCSLEDAVENIDIGGPTMVRAAAKNHKDVTIVVNAGDYTRVIDEMKANQGSTTHATRFDLAIAAFEHTAQYDGMIANYFGKMVPDYTEEAATETKFPRTFNMQFTKKQDMRYGENSHQDAAFYVENDLSEASVATAKQLQGKALSYNNIADTDAALECVKEFDAPACVIVKHANPCGVSVGENILSAYDRAFKTDPTSAFGGIIAFNRELDGDTAEAIVARQFVEVIIAPSISEEAAQIVSAKQNVRLLECGQWQDKTTAVDIKRVNGGVLVQDRDQGMVAKEELKVVSKRQPTEQELNDLMFCWKVAKFVKSNAIVYAKDGMTIGVGAGQMSRVYSAKIAGIKAADENLVVEGSVMASDAFFPFRDGIDAAAAAGITAVIQPGGSMRDEEVIAAADEAGMAMVFTGMRHFRH</sequence>
<dbReference type="PIRSF" id="PIRSF000414">
    <property type="entry name" value="AICARFT_IMPCHas"/>
    <property type="match status" value="1"/>
</dbReference>
<dbReference type="InterPro" id="IPR036914">
    <property type="entry name" value="MGS-like_dom_sf"/>
</dbReference>
<dbReference type="InterPro" id="IPR016193">
    <property type="entry name" value="Cytidine_deaminase-like"/>
</dbReference>
<dbReference type="GO" id="GO:0006189">
    <property type="term" value="P:'de novo' IMP biosynthetic process"/>
    <property type="evidence" value="ECO:0007669"/>
    <property type="project" value="UniProtKB-UniRule"/>
</dbReference>
<reference evidence="12 13" key="1">
    <citation type="submission" date="2017-12" db="EMBL/GenBank/DDBJ databases">
        <authorList>
            <person name="Paulsen S."/>
            <person name="Gram L.K."/>
        </authorList>
    </citation>
    <scope>NUCLEOTIDE SEQUENCE [LARGE SCALE GENOMIC DNA]</scope>
    <source>
        <strain evidence="12 13">S2897</strain>
    </source>
</reference>
<dbReference type="PANTHER" id="PTHR11692:SF0">
    <property type="entry name" value="BIFUNCTIONAL PURINE BIOSYNTHESIS PROTEIN ATIC"/>
    <property type="match status" value="1"/>
</dbReference>
<dbReference type="InterPro" id="IPR002695">
    <property type="entry name" value="PurH-like"/>
</dbReference>
<evidence type="ECO:0000256" key="2">
    <source>
        <dbReference type="ARBA" id="ARBA00004954"/>
    </source>
</evidence>
<dbReference type="CDD" id="cd01421">
    <property type="entry name" value="IMPCH"/>
    <property type="match status" value="1"/>
</dbReference>
<organism evidence="12 13">
    <name type="scientific">Pseudoalteromonas ruthenica</name>
    <dbReference type="NCBI Taxonomy" id="151081"/>
    <lineage>
        <taxon>Bacteria</taxon>
        <taxon>Pseudomonadati</taxon>
        <taxon>Pseudomonadota</taxon>
        <taxon>Gammaproteobacteria</taxon>
        <taxon>Alteromonadales</taxon>
        <taxon>Pseudoalteromonadaceae</taxon>
        <taxon>Pseudoalteromonas</taxon>
    </lineage>
</organism>
<evidence type="ECO:0000259" key="11">
    <source>
        <dbReference type="PROSITE" id="PS51855"/>
    </source>
</evidence>
<dbReference type="AlphaFoldDB" id="A0A5S3Z2A9"/>
<dbReference type="EC" id="2.1.2.3" evidence="10"/>
<dbReference type="Gene3D" id="3.40.50.1380">
    <property type="entry name" value="Methylglyoxal synthase-like domain"/>
    <property type="match status" value="1"/>
</dbReference>
<evidence type="ECO:0000256" key="4">
    <source>
        <dbReference type="ARBA" id="ARBA00022679"/>
    </source>
</evidence>
<comment type="caution">
    <text evidence="12">The sequence shown here is derived from an EMBL/GenBank/DDBJ whole genome shotgun (WGS) entry which is preliminary data.</text>
</comment>
<evidence type="ECO:0000256" key="1">
    <source>
        <dbReference type="ARBA" id="ARBA00004844"/>
    </source>
</evidence>
<dbReference type="RefSeq" id="WP_138548548.1">
    <property type="nucleotide sequence ID" value="NZ_PNCG01000014.1"/>
</dbReference>
<dbReference type="PANTHER" id="PTHR11692">
    <property type="entry name" value="BIFUNCTIONAL PURINE BIOSYNTHESIS PROTEIN PURH"/>
    <property type="match status" value="1"/>
</dbReference>
<comment type="domain">
    <text evidence="10">The IMP cyclohydrolase activity resides in the N-terminal region.</text>
</comment>
<protein>
    <recommendedName>
        <fullName evidence="10">Bifunctional purine biosynthesis protein PurH</fullName>
    </recommendedName>
    <domain>
        <recommendedName>
            <fullName evidence="10">Phosphoribosylaminoimidazolecarboxamide formyltransferase</fullName>
            <ecNumber evidence="10">2.1.2.3</ecNumber>
        </recommendedName>
        <alternativeName>
            <fullName evidence="10">AICAR transformylase</fullName>
        </alternativeName>
    </domain>
    <domain>
        <recommendedName>
            <fullName evidence="10">IMP cyclohydrolase</fullName>
            <ecNumber evidence="10">3.5.4.10</ecNumber>
        </recommendedName>
        <alternativeName>
            <fullName evidence="10">ATIC</fullName>
        </alternativeName>
        <alternativeName>
            <fullName evidence="10">IMP synthase</fullName>
        </alternativeName>
        <alternativeName>
            <fullName evidence="10">Inosinicase</fullName>
        </alternativeName>
    </domain>
</protein>
<feature type="domain" description="MGS-like" evidence="11">
    <location>
        <begin position="1"/>
        <end position="148"/>
    </location>
</feature>
<keyword evidence="5 10" id="KW-0658">Purine biosynthesis</keyword>
<dbReference type="NCBIfam" id="NF002049">
    <property type="entry name" value="PRK00881.1"/>
    <property type="match status" value="1"/>
</dbReference>
<evidence type="ECO:0000256" key="8">
    <source>
        <dbReference type="ARBA" id="ARBA00050488"/>
    </source>
</evidence>
<proteinExistence type="inferred from homology"/>
<dbReference type="SMART" id="SM00798">
    <property type="entry name" value="AICARFT_IMPCHas"/>
    <property type="match status" value="1"/>
</dbReference>
<dbReference type="NCBIfam" id="TIGR00355">
    <property type="entry name" value="purH"/>
    <property type="match status" value="1"/>
</dbReference>
<gene>
    <name evidence="10 12" type="primary">purH</name>
    <name evidence="12" type="ORF">CWC05_13445</name>
</gene>